<dbReference type="AlphaFoldDB" id="X6MFH0"/>
<dbReference type="Proteomes" id="UP000023152">
    <property type="component" value="Unassembled WGS sequence"/>
</dbReference>
<feature type="non-terminal residue" evidence="1">
    <location>
        <position position="123"/>
    </location>
</feature>
<organism evidence="1 2">
    <name type="scientific">Reticulomyxa filosa</name>
    <dbReference type="NCBI Taxonomy" id="46433"/>
    <lineage>
        <taxon>Eukaryota</taxon>
        <taxon>Sar</taxon>
        <taxon>Rhizaria</taxon>
        <taxon>Retaria</taxon>
        <taxon>Foraminifera</taxon>
        <taxon>Monothalamids</taxon>
        <taxon>Reticulomyxidae</taxon>
        <taxon>Reticulomyxa</taxon>
    </lineage>
</organism>
<name>X6MFH0_RETFI</name>
<evidence type="ECO:0000313" key="1">
    <source>
        <dbReference type="EMBL" id="ETO12366.1"/>
    </source>
</evidence>
<reference evidence="1 2" key="1">
    <citation type="journal article" date="2013" name="Curr. Biol.">
        <title>The Genome of the Foraminiferan Reticulomyxa filosa.</title>
        <authorList>
            <person name="Glockner G."/>
            <person name="Hulsmann N."/>
            <person name="Schleicher M."/>
            <person name="Noegel A.A."/>
            <person name="Eichinger L."/>
            <person name="Gallinger C."/>
            <person name="Pawlowski J."/>
            <person name="Sierra R."/>
            <person name="Euteneuer U."/>
            <person name="Pillet L."/>
            <person name="Moustafa A."/>
            <person name="Platzer M."/>
            <person name="Groth M."/>
            <person name="Szafranski K."/>
            <person name="Schliwa M."/>
        </authorList>
    </citation>
    <scope>NUCLEOTIDE SEQUENCE [LARGE SCALE GENOMIC DNA]</scope>
</reference>
<protein>
    <submittedName>
        <fullName evidence="1">Uncharacterized protein</fullName>
    </submittedName>
</protein>
<proteinExistence type="predicted"/>
<keyword evidence="2" id="KW-1185">Reference proteome</keyword>
<dbReference type="EMBL" id="ASPP01021484">
    <property type="protein sequence ID" value="ETO12366.1"/>
    <property type="molecule type" value="Genomic_DNA"/>
</dbReference>
<accession>X6MFH0</accession>
<evidence type="ECO:0000313" key="2">
    <source>
        <dbReference type="Proteomes" id="UP000023152"/>
    </source>
</evidence>
<gene>
    <name evidence="1" type="ORF">RFI_25011</name>
</gene>
<comment type="caution">
    <text evidence="1">The sequence shown here is derived from an EMBL/GenBank/DDBJ whole genome shotgun (WGS) entry which is preliminary data.</text>
</comment>
<sequence>MLHQCHQIPFFFFFFVNKFKIALMVKKRSFLKKKKNEPRKKGGASHSTQIFLKKKFENETRSNESVTSKVGNAQSYNSIATTHFWNHWWQIICVDLNSLIFSKHFTTLFHTYMYIFFFKLINV</sequence>